<feature type="region of interest" description="Disordered" evidence="1">
    <location>
        <begin position="1"/>
        <end position="20"/>
    </location>
</feature>
<feature type="compositionally biased region" description="Low complexity" evidence="1">
    <location>
        <begin position="440"/>
        <end position="452"/>
    </location>
</feature>
<protein>
    <submittedName>
        <fullName evidence="2">Uncharacterized protein</fullName>
    </submittedName>
</protein>
<accession>A0A1J7IU51</accession>
<dbReference type="InParanoid" id="A0A1J7IU51"/>
<dbReference type="Proteomes" id="UP000182658">
    <property type="component" value="Unassembled WGS sequence"/>
</dbReference>
<sequence length="466" mass="51178">MSDTKKKANGDGASPTTSKGSKFAAQFSKFINLCTEMKNDPAAALDYEKTIDENVTLKSTLKKRDDEVNNLKADIEQLKLVGDRNLNNFGEKYVEFKARLQEGDSSKRSLGETPAERKKTKFYCEDSLTTVDLPHVGDKFEAFSEKCHQMVMGCFDCQAPPKNVSFLLEHLDKCLGRDAIRPPLTASTTISARLMRCAAAELVIANAMVNHIFTDIYIPGDVERQKAVSATLELLVMKNPRRESLVRCQLLAEYEIDTEILSSVHQAAFDEICKVLDDLLPAGNPRDKFHTKLDALLGEALELWRPLQKSKNRVSAHLDFNAKVLKRDEDAYADYDGPNSQGAGAPRSPGFAGSEPVLLLFPLIYTSEEVVYQATALWSDQGAFIDAKNEASEHRLSVTGSIVGAVDSTRPSAGRRRMSLGGRMPTSSTSSLPPAGTMNSSSDVSSSRLVSSRRTENGIPSTGRDR</sequence>
<keyword evidence="3" id="KW-1185">Reference proteome</keyword>
<proteinExistence type="predicted"/>
<name>A0A1J7IU51_9PEZI</name>
<dbReference type="AlphaFoldDB" id="A0A1J7IU51"/>
<organism evidence="2 3">
    <name type="scientific">Coniochaeta ligniaria NRRL 30616</name>
    <dbReference type="NCBI Taxonomy" id="1408157"/>
    <lineage>
        <taxon>Eukaryota</taxon>
        <taxon>Fungi</taxon>
        <taxon>Dikarya</taxon>
        <taxon>Ascomycota</taxon>
        <taxon>Pezizomycotina</taxon>
        <taxon>Sordariomycetes</taxon>
        <taxon>Sordariomycetidae</taxon>
        <taxon>Coniochaetales</taxon>
        <taxon>Coniochaetaceae</taxon>
        <taxon>Coniochaeta</taxon>
    </lineage>
</organism>
<dbReference type="OrthoDB" id="5238996at2759"/>
<evidence type="ECO:0000313" key="2">
    <source>
        <dbReference type="EMBL" id="OIW24641.1"/>
    </source>
</evidence>
<evidence type="ECO:0000256" key="1">
    <source>
        <dbReference type="SAM" id="MobiDB-lite"/>
    </source>
</evidence>
<reference evidence="2 3" key="1">
    <citation type="submission" date="2016-10" db="EMBL/GenBank/DDBJ databases">
        <title>Draft genome sequence of Coniochaeta ligniaria NRRL30616, a lignocellulolytic fungus for bioabatement of inhibitors in plant biomass hydrolysates.</title>
        <authorList>
            <consortium name="DOE Joint Genome Institute"/>
            <person name="Jimenez D.J."/>
            <person name="Hector R.E."/>
            <person name="Riley R."/>
            <person name="Sun H."/>
            <person name="Grigoriev I.V."/>
            <person name="Van Elsas J.D."/>
            <person name="Nichols N.N."/>
        </authorList>
    </citation>
    <scope>NUCLEOTIDE SEQUENCE [LARGE SCALE GENOMIC DNA]</scope>
    <source>
        <strain evidence="2 3">NRRL 30616</strain>
    </source>
</reference>
<gene>
    <name evidence="2" type="ORF">CONLIGDRAFT_101504</name>
</gene>
<feature type="region of interest" description="Disordered" evidence="1">
    <location>
        <begin position="407"/>
        <end position="466"/>
    </location>
</feature>
<dbReference type="EMBL" id="KV875103">
    <property type="protein sequence ID" value="OIW24641.1"/>
    <property type="molecule type" value="Genomic_DNA"/>
</dbReference>
<evidence type="ECO:0000313" key="3">
    <source>
        <dbReference type="Proteomes" id="UP000182658"/>
    </source>
</evidence>